<keyword evidence="2" id="KW-1185">Reference proteome</keyword>
<gene>
    <name evidence="1" type="ORF">FHR20_002607</name>
</gene>
<evidence type="ECO:0000313" key="2">
    <source>
        <dbReference type="Proteomes" id="UP000564677"/>
    </source>
</evidence>
<dbReference type="Pfam" id="PF19459">
    <property type="entry name" value="DUF5996"/>
    <property type="match status" value="1"/>
</dbReference>
<comment type="caution">
    <text evidence="1">The sequence shown here is derived from an EMBL/GenBank/DDBJ whole genome shotgun (WGS) entry which is preliminary data.</text>
</comment>
<dbReference type="EMBL" id="JAASQV010000002">
    <property type="protein sequence ID" value="NIJ65645.1"/>
    <property type="molecule type" value="Genomic_DNA"/>
</dbReference>
<dbReference type="InterPro" id="IPR046038">
    <property type="entry name" value="DUF5996"/>
</dbReference>
<protein>
    <recommendedName>
        <fullName evidence="3">Ava_C0101 and related proteins</fullName>
    </recommendedName>
</protein>
<organism evidence="1 2">
    <name type="scientific">Sphingomonas leidyi</name>
    <dbReference type="NCBI Taxonomy" id="68569"/>
    <lineage>
        <taxon>Bacteria</taxon>
        <taxon>Pseudomonadati</taxon>
        <taxon>Pseudomonadota</taxon>
        <taxon>Alphaproteobacteria</taxon>
        <taxon>Sphingomonadales</taxon>
        <taxon>Sphingomonadaceae</taxon>
        <taxon>Sphingomonas</taxon>
    </lineage>
</organism>
<accession>A0A7X5V0M1</accession>
<dbReference type="Proteomes" id="UP000564677">
    <property type="component" value="Unassembled WGS sequence"/>
</dbReference>
<name>A0A7X5V0M1_9SPHN</name>
<dbReference type="RefSeq" id="WP_167300007.1">
    <property type="nucleotide sequence ID" value="NZ_JAASQV010000002.1"/>
</dbReference>
<evidence type="ECO:0008006" key="3">
    <source>
        <dbReference type="Google" id="ProtNLM"/>
    </source>
</evidence>
<sequence>MTQALPRLDWSGWRETAQHLHLITQMIGKIRLARTPWLNHGWHVALYPTARGLTTGPIPCPEATLQLDLDLQAGELLLATDGGSEAGLPLGPGSIADFHAALAGALAALGTPVTFNGVPSEIPEAVPFAQDGAHRPWDGEAVRDFHRALLWIDRGFQQFRTGFLGKASPVHFFWGSFDLAVTRFSGRTAPLHPGGIPGLPDAVTCEAYSHEEASAGFWPGSDAFPKPAFYAYGYPAPAGYGEAKLPAPAYYDTGLGEWLLDYDAVRAADDPRALLLDFLQASYDAVADLGHWDRAHLECVPGVPRRPRAVQR</sequence>
<dbReference type="AlphaFoldDB" id="A0A7X5V0M1"/>
<evidence type="ECO:0000313" key="1">
    <source>
        <dbReference type="EMBL" id="NIJ65645.1"/>
    </source>
</evidence>
<reference evidence="1 2" key="1">
    <citation type="submission" date="2020-03" db="EMBL/GenBank/DDBJ databases">
        <title>Genomic Encyclopedia of Type Strains, Phase IV (KMG-IV): sequencing the most valuable type-strain genomes for metagenomic binning, comparative biology and taxonomic classification.</title>
        <authorList>
            <person name="Goeker M."/>
        </authorList>
    </citation>
    <scope>NUCLEOTIDE SEQUENCE [LARGE SCALE GENOMIC DNA]</scope>
    <source>
        <strain evidence="1 2">DSM 4733</strain>
    </source>
</reference>
<proteinExistence type="predicted"/>